<organism evidence="2 3">
    <name type="scientific">Oenococcus alcoholitolerans</name>
    <dbReference type="NCBI Taxonomy" id="931074"/>
    <lineage>
        <taxon>Bacteria</taxon>
        <taxon>Bacillati</taxon>
        <taxon>Bacillota</taxon>
        <taxon>Bacilli</taxon>
        <taxon>Lactobacillales</taxon>
        <taxon>Lactobacillaceae</taxon>
        <taxon>Oenococcus</taxon>
    </lineage>
</organism>
<dbReference type="InterPro" id="IPR029052">
    <property type="entry name" value="Metallo-depent_PP-like"/>
</dbReference>
<dbReference type="PANTHER" id="PTHR11575:SF23">
    <property type="entry name" value="5-NUCLEOTIDASE FAMILY PROTEIN"/>
    <property type="match status" value="1"/>
</dbReference>
<gene>
    <name evidence="2" type="ORF">Q757_04175</name>
</gene>
<dbReference type="PANTHER" id="PTHR11575">
    <property type="entry name" value="5'-NUCLEOTIDASE-RELATED"/>
    <property type="match status" value="1"/>
</dbReference>
<dbReference type="Pfam" id="PF00149">
    <property type="entry name" value="Metallophos"/>
    <property type="match status" value="1"/>
</dbReference>
<accession>A0ABR4XRH1</accession>
<evidence type="ECO:0000313" key="3">
    <source>
        <dbReference type="Proteomes" id="UP000030023"/>
    </source>
</evidence>
<name>A0ABR4XRH1_9LACO</name>
<comment type="caution">
    <text evidence="2">The sequence shown here is derived from an EMBL/GenBank/DDBJ whole genome shotgun (WGS) entry which is preliminary data.</text>
</comment>
<evidence type="ECO:0000259" key="1">
    <source>
        <dbReference type="Pfam" id="PF00149"/>
    </source>
</evidence>
<keyword evidence="3" id="KW-1185">Reference proteome</keyword>
<reference evidence="2 3" key="1">
    <citation type="journal article" date="2014" name="Antonie Van Leeuwenhoek">
        <title>Oenococcus alcoholitolerans sp. nov., a lactic acid bacteria isolated from cachaca and ethanol fermentation processes.</title>
        <authorList>
            <person name="Badotti F."/>
            <person name="Moreira A.P."/>
            <person name="Tonon L.A."/>
            <person name="de Lucena B.T."/>
            <person name="Gomes Fde C."/>
            <person name="Kruger R."/>
            <person name="Thompson C.C."/>
            <person name="de Morais M.A.Jr."/>
            <person name="Rosa C.A."/>
            <person name="Thompson F.L."/>
        </authorList>
    </citation>
    <scope>NUCLEOTIDE SEQUENCE [LARGE SCALE GENOMIC DNA]</scope>
    <source>
        <strain evidence="2 3">UFRJ-M7.2.18</strain>
    </source>
</reference>
<dbReference type="InterPro" id="IPR006179">
    <property type="entry name" value="5_nucleotidase/apyrase"/>
</dbReference>
<dbReference type="PRINTS" id="PR01607">
    <property type="entry name" value="APYRASEFAMLY"/>
</dbReference>
<dbReference type="InterPro" id="IPR004843">
    <property type="entry name" value="Calcineurin-like_PHP"/>
</dbReference>
<dbReference type="Gene3D" id="3.60.21.10">
    <property type="match status" value="1"/>
</dbReference>
<dbReference type="PROSITE" id="PS00785">
    <property type="entry name" value="5_NUCLEOTIDASE_1"/>
    <property type="match status" value="1"/>
</dbReference>
<proteinExistence type="predicted"/>
<dbReference type="SUPFAM" id="SSF56300">
    <property type="entry name" value="Metallo-dependent phosphatases"/>
    <property type="match status" value="1"/>
</dbReference>
<dbReference type="InterPro" id="IPR006146">
    <property type="entry name" value="5'-Nucleotdase_CS"/>
</dbReference>
<sequence>MTDELITILHTNDLHSHIEHWPAISYWIKNRKKELQKAGHEVFVFDIGDFIDRSDDNTQATWGKDNAQLLNDAGYDGITIGNNEGLGLPHERMEEIYDQRKFAVLLANILENDHSRPKWAEDYRVFVTKAKTRISVFGLTAAYEMTYPLNDWIPVQPFPVISELEPRLSRQSDVQILLSHLGLPADEEIAGRFPSISLILGAHTHHLLPVGKKVNKTMLAAAGKYGENVGEVQIRIDAQHKIVDVKAHTISFDNLIKPEYQPLFIKSWHDHGRKVLSERIVAFLPKK</sequence>
<dbReference type="CDD" id="cd00845">
    <property type="entry name" value="MPP_UshA_N_like"/>
    <property type="match status" value="1"/>
</dbReference>
<feature type="domain" description="Calcineurin-like phosphoesterase" evidence="1">
    <location>
        <begin position="7"/>
        <end position="206"/>
    </location>
</feature>
<dbReference type="Proteomes" id="UP000030023">
    <property type="component" value="Unassembled WGS sequence"/>
</dbReference>
<dbReference type="EMBL" id="AXCV01000156">
    <property type="protein sequence ID" value="KGO31919.1"/>
    <property type="molecule type" value="Genomic_DNA"/>
</dbReference>
<protein>
    <recommendedName>
        <fullName evidence="1">Calcineurin-like phosphoesterase domain-containing protein</fullName>
    </recommendedName>
</protein>
<evidence type="ECO:0000313" key="2">
    <source>
        <dbReference type="EMBL" id="KGO31919.1"/>
    </source>
</evidence>